<protein>
    <recommendedName>
        <fullName evidence="11">Zinc metalloprotease</fullName>
        <ecNumber evidence="11">3.4.24.-</ecNumber>
    </recommendedName>
</protein>
<evidence type="ECO:0000256" key="1">
    <source>
        <dbReference type="ARBA" id="ARBA00001947"/>
    </source>
</evidence>
<proteinExistence type="inferred from homology"/>
<dbReference type="SMART" id="SM00228">
    <property type="entry name" value="PDZ"/>
    <property type="match status" value="2"/>
</dbReference>
<dbReference type="InterPro" id="IPR041489">
    <property type="entry name" value="PDZ_6"/>
</dbReference>
<dbReference type="EMBL" id="JACHIB010000013">
    <property type="protein sequence ID" value="MBB6084347.1"/>
    <property type="molecule type" value="Genomic_DNA"/>
</dbReference>
<evidence type="ECO:0000256" key="3">
    <source>
        <dbReference type="ARBA" id="ARBA00007931"/>
    </source>
</evidence>
<feature type="transmembrane region" description="Helical" evidence="11">
    <location>
        <begin position="371"/>
        <end position="392"/>
    </location>
</feature>
<feature type="transmembrane region" description="Helical" evidence="11">
    <location>
        <begin position="423"/>
        <end position="441"/>
    </location>
</feature>
<keyword evidence="9 11" id="KW-0482">Metalloprotease</keyword>
<dbReference type="GO" id="GO:0046872">
    <property type="term" value="F:metal ion binding"/>
    <property type="evidence" value="ECO:0007669"/>
    <property type="project" value="UniProtKB-KW"/>
</dbReference>
<comment type="caution">
    <text evidence="13">The sequence shown here is derived from an EMBL/GenBank/DDBJ whole genome shotgun (WGS) entry which is preliminary data.</text>
</comment>
<keyword evidence="8 11" id="KW-1133">Transmembrane helix</keyword>
<dbReference type="RefSeq" id="WP_184142907.1">
    <property type="nucleotide sequence ID" value="NZ_JACHIB010000013.1"/>
</dbReference>
<dbReference type="AlphaFoldDB" id="A0A7W9TRS0"/>
<dbReference type="PROSITE" id="PS50106">
    <property type="entry name" value="PDZ"/>
    <property type="match status" value="1"/>
</dbReference>
<comment type="cofactor">
    <cofactor evidence="1 11">
        <name>Zn(2+)</name>
        <dbReference type="ChEBI" id="CHEBI:29105"/>
    </cofactor>
</comment>
<accession>A0A7W9TRS0</accession>
<organism evidence="13 14">
    <name type="scientific">Castellaniella defragrans</name>
    <name type="common">Alcaligenes defragrans</name>
    <dbReference type="NCBI Taxonomy" id="75697"/>
    <lineage>
        <taxon>Bacteria</taxon>
        <taxon>Pseudomonadati</taxon>
        <taxon>Pseudomonadota</taxon>
        <taxon>Betaproteobacteria</taxon>
        <taxon>Burkholderiales</taxon>
        <taxon>Alcaligenaceae</taxon>
        <taxon>Castellaniella</taxon>
    </lineage>
</organism>
<comment type="similarity">
    <text evidence="3 11">Belongs to the peptidase M50B family.</text>
</comment>
<dbReference type="CDD" id="cd23081">
    <property type="entry name" value="cpPDZ_EcRseP-like"/>
    <property type="match status" value="1"/>
</dbReference>
<evidence type="ECO:0000256" key="8">
    <source>
        <dbReference type="ARBA" id="ARBA00022989"/>
    </source>
</evidence>
<evidence type="ECO:0000313" key="14">
    <source>
        <dbReference type="Proteomes" id="UP000541136"/>
    </source>
</evidence>
<evidence type="ECO:0000313" key="13">
    <source>
        <dbReference type="EMBL" id="MBB6084347.1"/>
    </source>
</evidence>
<dbReference type="Pfam" id="PF02163">
    <property type="entry name" value="Peptidase_M50"/>
    <property type="match status" value="1"/>
</dbReference>
<keyword evidence="6 11" id="KW-0378">Hydrolase</keyword>
<evidence type="ECO:0000256" key="7">
    <source>
        <dbReference type="ARBA" id="ARBA00022833"/>
    </source>
</evidence>
<feature type="transmembrane region" description="Helical" evidence="11">
    <location>
        <begin position="95"/>
        <end position="116"/>
    </location>
</feature>
<keyword evidence="4 13" id="KW-0645">Protease</keyword>
<evidence type="ECO:0000256" key="4">
    <source>
        <dbReference type="ARBA" id="ARBA00022670"/>
    </source>
</evidence>
<evidence type="ECO:0000256" key="10">
    <source>
        <dbReference type="ARBA" id="ARBA00023136"/>
    </source>
</evidence>
<dbReference type="PANTHER" id="PTHR42837">
    <property type="entry name" value="REGULATOR OF SIGMA-E PROTEASE RSEP"/>
    <property type="match status" value="1"/>
</dbReference>
<dbReference type="GO" id="GO:0016020">
    <property type="term" value="C:membrane"/>
    <property type="evidence" value="ECO:0007669"/>
    <property type="project" value="UniProtKB-SubCell"/>
</dbReference>
<evidence type="ECO:0000256" key="9">
    <source>
        <dbReference type="ARBA" id="ARBA00023049"/>
    </source>
</evidence>
<evidence type="ECO:0000256" key="6">
    <source>
        <dbReference type="ARBA" id="ARBA00022801"/>
    </source>
</evidence>
<dbReference type="GO" id="GO:0006508">
    <property type="term" value="P:proteolysis"/>
    <property type="evidence" value="ECO:0007669"/>
    <property type="project" value="UniProtKB-KW"/>
</dbReference>
<evidence type="ECO:0000256" key="2">
    <source>
        <dbReference type="ARBA" id="ARBA00004141"/>
    </source>
</evidence>
<keyword evidence="11" id="KW-0479">Metal-binding</keyword>
<keyword evidence="7 11" id="KW-0862">Zinc</keyword>
<dbReference type="NCBIfam" id="TIGR00054">
    <property type="entry name" value="RIP metalloprotease RseP"/>
    <property type="match status" value="1"/>
</dbReference>
<dbReference type="GO" id="GO:0004222">
    <property type="term" value="F:metalloendopeptidase activity"/>
    <property type="evidence" value="ECO:0007669"/>
    <property type="project" value="InterPro"/>
</dbReference>
<dbReference type="PANTHER" id="PTHR42837:SF2">
    <property type="entry name" value="MEMBRANE METALLOPROTEASE ARASP2, CHLOROPLASTIC-RELATED"/>
    <property type="match status" value="1"/>
</dbReference>
<dbReference type="Gene3D" id="2.30.42.10">
    <property type="match status" value="2"/>
</dbReference>
<feature type="domain" description="PDZ" evidence="12">
    <location>
        <begin position="211"/>
        <end position="286"/>
    </location>
</feature>
<dbReference type="Pfam" id="PF17820">
    <property type="entry name" value="PDZ_6"/>
    <property type="match status" value="1"/>
</dbReference>
<evidence type="ECO:0000259" key="12">
    <source>
        <dbReference type="PROSITE" id="PS50106"/>
    </source>
</evidence>
<dbReference type="InterPro" id="IPR001478">
    <property type="entry name" value="PDZ"/>
</dbReference>
<keyword evidence="10 11" id="KW-0472">Membrane</keyword>
<dbReference type="EC" id="3.4.24.-" evidence="11"/>
<dbReference type="CDD" id="cd06163">
    <property type="entry name" value="S2P-M50_PDZ_RseP-like"/>
    <property type="match status" value="2"/>
</dbReference>
<gene>
    <name evidence="13" type="ORF">HNR28_002392</name>
</gene>
<dbReference type="InterPro" id="IPR008915">
    <property type="entry name" value="Peptidase_M50"/>
</dbReference>
<comment type="subcellular location">
    <subcellularLocation>
        <location evidence="2">Membrane</location>
        <topology evidence="2">Multi-pass membrane protein</topology>
    </subcellularLocation>
</comment>
<evidence type="ECO:0000256" key="11">
    <source>
        <dbReference type="RuleBase" id="RU362031"/>
    </source>
</evidence>
<sequence length="445" mass="46934">MLLTLSAFILALGLLVTFHELGHYWVARRAGVPIVRFSVGFGPVLLRRLDRHGTEWALSAIPLGGYVKMLDEAPPEADEATRRAVFNAQPLARRAAVVAAGPAANLVLAALIYAFLGLWGTQEPAAVLAAPPAGTPAALAGVQDGDVLRAVAGEPVASWTQARWRLAEPLSLGGDVPLTLESADGAVRDETLKLAPQAVAPDDPDPLLAAGLALRAPVPVAGELVPGGAAEQAGLRAGDRILAAGGLQQPSVEAFVRTVQAHAGQPLPLVVLRRGDRVSLSVTPRPETAEDGRAVGRIGALIQAERPEVLVRLGPLDSLWQGVRRTADMSLFTLRMMGRMVVGDVSWKNVTGPVTIAEYAGRTARIGLESYLGFLALISISIGVLNLLPIPMLDGGHLLFYLIEALRGGRPLPERARDLGQRLGLGVVLGLMVLALFNDFARLFS</sequence>
<dbReference type="InterPro" id="IPR036034">
    <property type="entry name" value="PDZ_sf"/>
</dbReference>
<evidence type="ECO:0000256" key="5">
    <source>
        <dbReference type="ARBA" id="ARBA00022692"/>
    </source>
</evidence>
<dbReference type="SUPFAM" id="SSF50156">
    <property type="entry name" value="PDZ domain-like"/>
    <property type="match status" value="2"/>
</dbReference>
<dbReference type="Proteomes" id="UP000541136">
    <property type="component" value="Unassembled WGS sequence"/>
</dbReference>
<name>A0A7W9TRS0_CASDE</name>
<dbReference type="InterPro" id="IPR004387">
    <property type="entry name" value="Pept_M50_Zn"/>
</dbReference>
<keyword evidence="5 11" id="KW-0812">Transmembrane</keyword>
<reference evidence="13 14" key="1">
    <citation type="submission" date="2020-08" db="EMBL/GenBank/DDBJ databases">
        <title>Genomic Encyclopedia of Type Strains, Phase IV (KMG-IV): sequencing the most valuable type-strain genomes for metagenomic binning, comparative biology and taxonomic classification.</title>
        <authorList>
            <person name="Goeker M."/>
        </authorList>
    </citation>
    <scope>NUCLEOTIDE SEQUENCE [LARGE SCALE GENOMIC DNA]</scope>
    <source>
        <strain evidence="13 14">DSM 12141</strain>
    </source>
</reference>